<dbReference type="SUPFAM" id="SSF52047">
    <property type="entry name" value="RNI-like"/>
    <property type="match status" value="1"/>
</dbReference>
<gene>
    <name evidence="2" type="ORF">PR003_g4694</name>
</gene>
<keyword evidence="3" id="KW-1185">Reference proteome</keyword>
<dbReference type="Gene3D" id="3.80.10.10">
    <property type="entry name" value="Ribonuclease Inhibitor"/>
    <property type="match status" value="1"/>
</dbReference>
<protein>
    <submittedName>
        <fullName evidence="2">Uncharacterized protein</fullName>
    </submittedName>
</protein>
<feature type="region of interest" description="Disordered" evidence="1">
    <location>
        <begin position="182"/>
        <end position="205"/>
    </location>
</feature>
<comment type="caution">
    <text evidence="2">The sequence shown here is derived from an EMBL/GenBank/DDBJ whole genome shotgun (WGS) entry which is preliminary data.</text>
</comment>
<evidence type="ECO:0000313" key="2">
    <source>
        <dbReference type="EMBL" id="KAE9351839.1"/>
    </source>
</evidence>
<evidence type="ECO:0000256" key="1">
    <source>
        <dbReference type="SAM" id="MobiDB-lite"/>
    </source>
</evidence>
<dbReference type="EMBL" id="QXFT01000180">
    <property type="protein sequence ID" value="KAE9351839.1"/>
    <property type="molecule type" value="Genomic_DNA"/>
</dbReference>
<feature type="region of interest" description="Disordered" evidence="1">
    <location>
        <begin position="1"/>
        <end position="42"/>
    </location>
</feature>
<accession>A0A6A4G1B9</accession>
<feature type="region of interest" description="Disordered" evidence="1">
    <location>
        <begin position="62"/>
        <end position="133"/>
    </location>
</feature>
<organism evidence="2 3">
    <name type="scientific">Phytophthora rubi</name>
    <dbReference type="NCBI Taxonomy" id="129364"/>
    <lineage>
        <taxon>Eukaryota</taxon>
        <taxon>Sar</taxon>
        <taxon>Stramenopiles</taxon>
        <taxon>Oomycota</taxon>
        <taxon>Peronosporomycetes</taxon>
        <taxon>Peronosporales</taxon>
        <taxon>Peronosporaceae</taxon>
        <taxon>Phytophthora</taxon>
    </lineage>
</organism>
<dbReference type="AlphaFoldDB" id="A0A6A4G1B9"/>
<evidence type="ECO:0000313" key="3">
    <source>
        <dbReference type="Proteomes" id="UP000434957"/>
    </source>
</evidence>
<feature type="compositionally biased region" description="Basic and acidic residues" evidence="1">
    <location>
        <begin position="184"/>
        <end position="195"/>
    </location>
</feature>
<proteinExistence type="predicted"/>
<dbReference type="Proteomes" id="UP000434957">
    <property type="component" value="Unassembled WGS sequence"/>
</dbReference>
<reference evidence="2 3" key="1">
    <citation type="submission" date="2018-08" db="EMBL/GenBank/DDBJ databases">
        <title>Genomic investigation of the strawberry pathogen Phytophthora fragariae indicates pathogenicity is determined by transcriptional variation in three key races.</title>
        <authorList>
            <person name="Adams T.M."/>
            <person name="Armitage A.D."/>
            <person name="Sobczyk M.K."/>
            <person name="Bates H.J."/>
            <person name="Dunwell J.M."/>
            <person name="Nellist C.F."/>
            <person name="Harrison R.J."/>
        </authorList>
    </citation>
    <scope>NUCLEOTIDE SEQUENCE [LARGE SCALE GENOMIC DNA]</scope>
    <source>
        <strain evidence="2 3">SCRP333</strain>
    </source>
</reference>
<name>A0A6A4G1B9_9STRA</name>
<sequence>MGTKQQPARPSHGGAARPSPLAARTRRAESTAFPRSDLWSWTDDGAKDELIESMLRECVPPVALPSTPALNGNAPLPVGGNSRSLLPSQRHKLASAGQHAHPQAPSTGPSSSSRKARNLQSPATSLPPTQLQPMSSKNLMAAASSSTGQEAWKAFKVAHRTNKILAKTRKVINLLIRQNSSMKNVHDGENGPSDHGDDDGAAERDADIDAGDKEKEIEEMRAAAAAAAKLMEAKAMFQREVLDEDPGDSSQANGGANGVGNVQSGLEDFWRLYKNSTTCKRPGSARGRYIANCQDSSLLVLPVLDLKRPSRYERGNQALRYDNYYFGDKRAEALGDALQLLPVPVQTLSMKNVGVSGSGSSAIMSGISMQQLKHLNFSENRLGTKGILTIYRTLENPQVHLKSLDLGNNQLEEYTFTVAEANTLLSVFESHTSQVEKASAAAALIPQILQTPSAQSKLAHEAAEEIYDCAAMETPNEFFEDKDADGKIDVCGDICITIGLENLSDIEQSHVEHKVGKWISFNVNNPSGRYQLNMANSIDRRILMRILEVNKIERKMRQQLKLMDTSQYGLVAQPLQGGFRNMRLNHLPIMMGANWQFPRLGILEFDFVMTRRPYTICTALNDSAFEQFLKEFKQLQVTSEMKLVGLRSISTLYYFTCSQTQRIMEHFGTFERDPATGCLFRGEAFIVLFSRIVDEWNLSETLSLLDLTTKTQVLDRLGVLNCFHPLQQIESYRQLQLSAFDQRQMILILVKLAASGEAELTNAQLNGDVIESDVWKAWISDDKLPAQGVLSCSMRAIHGMQSEAQLPATSVRKKLIQSLLFKLEDKAHEQPLL</sequence>
<feature type="compositionally biased region" description="Polar residues" evidence="1">
    <location>
        <begin position="104"/>
        <end position="133"/>
    </location>
</feature>
<dbReference type="InterPro" id="IPR032675">
    <property type="entry name" value="LRR_dom_sf"/>
</dbReference>